<feature type="transmembrane region" description="Helical" evidence="3">
    <location>
        <begin position="814"/>
        <end position="832"/>
    </location>
</feature>
<feature type="transmembrane region" description="Helical" evidence="3">
    <location>
        <begin position="724"/>
        <end position="741"/>
    </location>
</feature>
<evidence type="ECO:0000313" key="5">
    <source>
        <dbReference type="EMBL" id="GFY51712.1"/>
    </source>
</evidence>
<accession>A0A8X6XDE3</accession>
<feature type="transmembrane region" description="Helical" evidence="3">
    <location>
        <begin position="753"/>
        <end position="773"/>
    </location>
</feature>
<feature type="transmembrane region" description="Helical" evidence="3">
    <location>
        <begin position="203"/>
        <end position="225"/>
    </location>
</feature>
<evidence type="ECO:0000256" key="1">
    <source>
        <dbReference type="ARBA" id="ARBA00004141"/>
    </source>
</evidence>
<organism evidence="5 6">
    <name type="scientific">Trichonephila inaurata madagascariensis</name>
    <dbReference type="NCBI Taxonomy" id="2747483"/>
    <lineage>
        <taxon>Eukaryota</taxon>
        <taxon>Metazoa</taxon>
        <taxon>Ecdysozoa</taxon>
        <taxon>Arthropoda</taxon>
        <taxon>Chelicerata</taxon>
        <taxon>Arachnida</taxon>
        <taxon>Araneae</taxon>
        <taxon>Araneomorphae</taxon>
        <taxon>Entelegynae</taxon>
        <taxon>Araneoidea</taxon>
        <taxon>Nephilidae</taxon>
        <taxon>Trichonephila</taxon>
        <taxon>Trichonephila inaurata</taxon>
    </lineage>
</organism>
<dbReference type="Pfam" id="PF07690">
    <property type="entry name" value="MFS_1"/>
    <property type="match status" value="2"/>
</dbReference>
<proteinExistence type="predicted"/>
<name>A0A8X6XDE3_9ARAC</name>
<gene>
    <name evidence="5" type="primary">SLC16A13</name>
    <name evidence="5" type="ORF">TNIN_339131</name>
</gene>
<dbReference type="Proteomes" id="UP000886998">
    <property type="component" value="Unassembled WGS sequence"/>
</dbReference>
<comment type="caution">
    <text evidence="5">The sequence shown here is derived from an EMBL/GenBank/DDBJ whole genome shotgun (WGS) entry which is preliminary data.</text>
</comment>
<feature type="region of interest" description="Disordered" evidence="2">
    <location>
        <begin position="415"/>
        <end position="498"/>
    </location>
</feature>
<feature type="transmembrane region" description="Helical" evidence="3">
    <location>
        <begin position="162"/>
        <end position="183"/>
    </location>
</feature>
<reference evidence="5" key="1">
    <citation type="submission" date="2020-08" db="EMBL/GenBank/DDBJ databases">
        <title>Multicomponent nature underlies the extraordinary mechanical properties of spider dragline silk.</title>
        <authorList>
            <person name="Kono N."/>
            <person name="Nakamura H."/>
            <person name="Mori M."/>
            <person name="Yoshida Y."/>
            <person name="Ohtoshi R."/>
            <person name="Malay A.D."/>
            <person name="Moran D.A.P."/>
            <person name="Tomita M."/>
            <person name="Numata K."/>
            <person name="Arakawa K."/>
        </authorList>
    </citation>
    <scope>NUCLEOTIDE SEQUENCE</scope>
</reference>
<dbReference type="EMBL" id="BMAV01008268">
    <property type="protein sequence ID" value="GFY51712.1"/>
    <property type="molecule type" value="Genomic_DNA"/>
</dbReference>
<dbReference type="AlphaFoldDB" id="A0A8X6XDE3"/>
<keyword evidence="3" id="KW-0472">Membrane</keyword>
<dbReference type="GO" id="GO:0016020">
    <property type="term" value="C:membrane"/>
    <property type="evidence" value="ECO:0007669"/>
    <property type="project" value="UniProtKB-SubCell"/>
</dbReference>
<dbReference type="InterPro" id="IPR036259">
    <property type="entry name" value="MFS_trans_sf"/>
</dbReference>
<dbReference type="GO" id="GO:0008028">
    <property type="term" value="F:monocarboxylic acid transmembrane transporter activity"/>
    <property type="evidence" value="ECO:0007669"/>
    <property type="project" value="TreeGrafter"/>
</dbReference>
<evidence type="ECO:0000259" key="4">
    <source>
        <dbReference type="PROSITE" id="PS50850"/>
    </source>
</evidence>
<keyword evidence="3" id="KW-0812">Transmembrane</keyword>
<feature type="transmembrane region" description="Helical" evidence="3">
    <location>
        <begin position="321"/>
        <end position="340"/>
    </location>
</feature>
<dbReference type="PANTHER" id="PTHR11360">
    <property type="entry name" value="MONOCARBOXYLATE TRANSPORTER"/>
    <property type="match status" value="1"/>
</dbReference>
<evidence type="ECO:0000313" key="6">
    <source>
        <dbReference type="Proteomes" id="UP000886998"/>
    </source>
</evidence>
<dbReference type="OrthoDB" id="2213137at2759"/>
<dbReference type="PROSITE" id="PS50850">
    <property type="entry name" value="MFS"/>
    <property type="match status" value="1"/>
</dbReference>
<feature type="transmembrane region" description="Helical" evidence="3">
    <location>
        <begin position="687"/>
        <end position="709"/>
    </location>
</feature>
<evidence type="ECO:0000256" key="3">
    <source>
        <dbReference type="SAM" id="Phobius"/>
    </source>
</evidence>
<sequence>MQLSSIAKNSKDFTSKYSAPFVCSSPPLQVGRLYTHLNNLKPRADVFPPYNKNCLGKRKRILYVRFVMTDEPLSPDGQFGETNAAESQYAVCAGATSECQEGSQNFGPYSAADKILRDMEDRFYFVSPSSSVQQSLSEDQEDPDEDWEAEELAHIVEPPDGGFGWVIVAASFLCNLIVDGIAYTFGIFFTEFVKYYEVPKGKVAWVGSLLSGFYLSVGPVVSALTNRFGCRAVTIAGSIVSCIAFILSTMAPTIDILMITYGVMGGIGFGMVFLPAVVSVGYYFSTKRALATGIAVCGSGMGAFIFAPFCQKLLEIYEWQGAMLILAALTLNCAVFGALMRPLEATVGPKQKPLLQRIAEEKERHRMDSLCESQYMIIQHSDGTVEKRPKFVLNLEPGVHSTLYLDQFGKSPADTPVFTLSPIQEARKSPASSKEDEMDEKEEGQEKVPLTGPSIPKVATTVSLPNAGSTNAQICNAPNGMDGSDEPSSPHLPNGGLPQTAIRELAKRKGLLPPFKGAMKLSLSNMTVNNEMRKNNAPLKISSSGFLCPGQQQINNFNADEVWKQSIRDQNSQTPVPLDGSRRSSLRRDRRDYSRPLYRKDVFYSGSIRNLPEYKQSQGDVRSYVASVTSIPRDIPMSHSVLNRLDNRSVVFESRPPQEFCPCIHLPKSMTDTIYEMLDFSLLKNNVFLLICISNIVGMIGFYVPYVYITDSSIMKGVPADQSAFLLSVIGITNTVGRLLFGWIADRPGVSALLVNNVSIVLTGICVFCLPFCTTYTSIVIDCVLFGLFVSAYICLTSIILVELLGLDKLTNAFGLLSLFRGGSCMLGPPIAGSIYDMTGSYDLPFFIAGVLLVVSAIISFMVPVAARLSKDKAAAAEVVRDDNHDVMSDDQESVV</sequence>
<feature type="transmembrane region" description="Helical" evidence="3">
    <location>
        <begin position="256"/>
        <end position="277"/>
    </location>
</feature>
<dbReference type="InterPro" id="IPR020846">
    <property type="entry name" value="MFS_dom"/>
</dbReference>
<protein>
    <submittedName>
        <fullName evidence="5">Monocarboxylate transporter 13</fullName>
    </submittedName>
</protein>
<feature type="domain" description="Major facilitator superfamily (MFS) profile" evidence="4">
    <location>
        <begin position="687"/>
        <end position="896"/>
    </location>
</feature>
<dbReference type="CDD" id="cd17352">
    <property type="entry name" value="MFS_MCT_SLC16"/>
    <property type="match status" value="1"/>
</dbReference>
<dbReference type="Gene3D" id="1.20.1250.20">
    <property type="entry name" value="MFS general substrate transporter like domains"/>
    <property type="match status" value="2"/>
</dbReference>
<keyword evidence="6" id="KW-1185">Reference proteome</keyword>
<dbReference type="PANTHER" id="PTHR11360:SF286">
    <property type="entry name" value="GH22266P"/>
    <property type="match status" value="1"/>
</dbReference>
<feature type="compositionally biased region" description="Polar residues" evidence="2">
    <location>
        <begin position="460"/>
        <end position="476"/>
    </location>
</feature>
<feature type="transmembrane region" description="Helical" evidence="3">
    <location>
        <begin position="779"/>
        <end position="802"/>
    </location>
</feature>
<feature type="region of interest" description="Disordered" evidence="2">
    <location>
        <begin position="567"/>
        <end position="591"/>
    </location>
</feature>
<feature type="transmembrane region" description="Helical" evidence="3">
    <location>
        <begin position="232"/>
        <end position="250"/>
    </location>
</feature>
<dbReference type="InterPro" id="IPR011701">
    <property type="entry name" value="MFS"/>
</dbReference>
<feature type="transmembrane region" description="Helical" evidence="3">
    <location>
        <begin position="289"/>
        <end position="309"/>
    </location>
</feature>
<dbReference type="InterPro" id="IPR050327">
    <property type="entry name" value="Proton-linked_MCT"/>
</dbReference>
<keyword evidence="3" id="KW-1133">Transmembrane helix</keyword>
<dbReference type="FunFam" id="1.20.1250.20:FF:000271">
    <property type="entry name" value="Monocarboxylate transporter"/>
    <property type="match status" value="1"/>
</dbReference>
<feature type="compositionally biased region" description="Basic and acidic residues" evidence="2">
    <location>
        <begin position="580"/>
        <end position="591"/>
    </location>
</feature>
<dbReference type="SUPFAM" id="SSF103473">
    <property type="entry name" value="MFS general substrate transporter"/>
    <property type="match status" value="1"/>
</dbReference>
<comment type="subcellular location">
    <subcellularLocation>
        <location evidence="1">Membrane</location>
        <topology evidence="1">Multi-pass membrane protein</topology>
    </subcellularLocation>
</comment>
<feature type="transmembrane region" description="Helical" evidence="3">
    <location>
        <begin position="844"/>
        <end position="863"/>
    </location>
</feature>
<evidence type="ECO:0000256" key="2">
    <source>
        <dbReference type="SAM" id="MobiDB-lite"/>
    </source>
</evidence>